<accession>A0A2M7BYW7</accession>
<reference evidence="3" key="1">
    <citation type="submission" date="2017-09" db="EMBL/GenBank/DDBJ databases">
        <title>Depth-based differentiation of microbial function through sediment-hosted aquifers and enrichment of novel symbionts in the deep terrestrial subsurface.</title>
        <authorList>
            <person name="Probst A.J."/>
            <person name="Ladd B."/>
            <person name="Jarett J.K."/>
            <person name="Geller-Mcgrath D.E."/>
            <person name="Sieber C.M.K."/>
            <person name="Emerson J.B."/>
            <person name="Anantharaman K."/>
            <person name="Thomas B.C."/>
            <person name="Malmstrom R."/>
            <person name="Stieglmeier M."/>
            <person name="Klingl A."/>
            <person name="Woyke T."/>
            <person name="Ryan C.M."/>
            <person name="Banfield J.F."/>
        </authorList>
    </citation>
    <scope>NUCLEOTIDE SEQUENCE [LARGE SCALE GENOMIC DNA]</scope>
</reference>
<dbReference type="SUPFAM" id="SSF53067">
    <property type="entry name" value="Actin-like ATPase domain"/>
    <property type="match status" value="1"/>
</dbReference>
<feature type="non-terminal residue" evidence="2">
    <location>
        <position position="1"/>
    </location>
</feature>
<protein>
    <recommendedName>
        <fullName evidence="4">SHS2 domain-containing protein</fullName>
    </recommendedName>
</protein>
<gene>
    <name evidence="2" type="ORF">COS47_00100</name>
</gene>
<dbReference type="Gene3D" id="3.30.420.40">
    <property type="match status" value="1"/>
</dbReference>
<evidence type="ECO:0008006" key="4">
    <source>
        <dbReference type="Google" id="ProtNLM"/>
    </source>
</evidence>
<dbReference type="Proteomes" id="UP000230324">
    <property type="component" value="Unassembled WGS sequence"/>
</dbReference>
<name>A0A2M7BYW7_9BACT</name>
<dbReference type="InterPro" id="IPR043129">
    <property type="entry name" value="ATPase_NBD"/>
</dbReference>
<evidence type="ECO:0000256" key="1">
    <source>
        <dbReference type="SAM" id="MobiDB-lite"/>
    </source>
</evidence>
<dbReference type="EMBL" id="PEUV01000003">
    <property type="protein sequence ID" value="PIV12874.1"/>
    <property type="molecule type" value="Genomic_DNA"/>
</dbReference>
<evidence type="ECO:0000313" key="3">
    <source>
        <dbReference type="Proteomes" id="UP000230324"/>
    </source>
</evidence>
<sequence>ISETIKEAQEQSLTRPNLGEEDKSSSSPFANARVGEEDKSSSSPFANARVAKVSLPADIFKVEVSFQSFFRKNFQKIIDEKEEKEILETALTKGEKEISQRFGKKIGILPEDFKFLNFKILEIKINGYEVPKLSGYKGKNLDFKILFTFLAKSYFENYQKIFRELKLEILKIYHPFEKFNLFLNMGDGVFLDIGGELTQGFLLKNGNLEKIFDFPVGAKRFSQTLSETLGILPARCRALKERYSKGELSEEVRKRVNQIFAKDINLWFQNLNDNLKFLPKKVFLFGGGSLLPEIGEILEQNEFLAKIIYPKDLTLLKDSFSTPLSLFDSPQYLPPLLIIPSV</sequence>
<evidence type="ECO:0000313" key="2">
    <source>
        <dbReference type="EMBL" id="PIV12874.1"/>
    </source>
</evidence>
<proteinExistence type="predicted"/>
<organism evidence="2 3">
    <name type="scientific">Candidatus Nealsonbacteria bacterium CG03_land_8_20_14_0_80_36_12</name>
    <dbReference type="NCBI Taxonomy" id="1974701"/>
    <lineage>
        <taxon>Bacteria</taxon>
        <taxon>Candidatus Nealsoniibacteriota</taxon>
    </lineage>
</organism>
<comment type="caution">
    <text evidence="2">The sequence shown here is derived from an EMBL/GenBank/DDBJ whole genome shotgun (WGS) entry which is preliminary data.</text>
</comment>
<feature type="region of interest" description="Disordered" evidence="1">
    <location>
        <begin position="1"/>
        <end position="42"/>
    </location>
</feature>
<dbReference type="AlphaFoldDB" id="A0A2M7BYW7"/>